<evidence type="ECO:0000256" key="4">
    <source>
        <dbReference type="ARBA" id="ARBA00022747"/>
    </source>
</evidence>
<proteinExistence type="inferred from homology"/>
<organism evidence="9 10">
    <name type="scientific">Neisseria sicca ATCC 29256</name>
    <dbReference type="NCBI Taxonomy" id="547045"/>
    <lineage>
        <taxon>Bacteria</taxon>
        <taxon>Pseudomonadati</taxon>
        <taxon>Pseudomonadota</taxon>
        <taxon>Betaproteobacteria</taxon>
        <taxon>Neisseriales</taxon>
        <taxon>Neisseriaceae</taxon>
        <taxon>Neisseria</taxon>
    </lineage>
</organism>
<dbReference type="InterPro" id="IPR001525">
    <property type="entry name" value="C5_MeTfrase"/>
</dbReference>
<dbReference type="Pfam" id="PF00145">
    <property type="entry name" value="DNA_methylase"/>
    <property type="match status" value="1"/>
</dbReference>
<evidence type="ECO:0000256" key="6">
    <source>
        <dbReference type="PROSITE-ProRule" id="PRU01016"/>
    </source>
</evidence>
<dbReference type="NCBIfam" id="TIGR00675">
    <property type="entry name" value="dcm"/>
    <property type="match status" value="1"/>
</dbReference>
<evidence type="ECO:0000256" key="5">
    <source>
        <dbReference type="ARBA" id="ARBA00047422"/>
    </source>
</evidence>
<dbReference type="GO" id="GO:0003886">
    <property type="term" value="F:DNA (cytosine-5-)-methyltransferase activity"/>
    <property type="evidence" value="ECO:0007669"/>
    <property type="project" value="UniProtKB-EC"/>
</dbReference>
<dbReference type="InterPro" id="IPR050750">
    <property type="entry name" value="C5-MTase"/>
</dbReference>
<keyword evidence="10" id="KW-1185">Reference proteome</keyword>
<dbReference type="EMBL" id="ACKO02000007">
    <property type="protein sequence ID" value="EET44808.1"/>
    <property type="molecule type" value="Genomic_DNA"/>
</dbReference>
<keyword evidence="1 6" id="KW-0489">Methyltransferase</keyword>
<dbReference type="eggNOG" id="COG0270">
    <property type="taxonomic scope" value="Bacteria"/>
</dbReference>
<dbReference type="CDD" id="cd00315">
    <property type="entry name" value="Cyt_C5_DNA_methylase"/>
    <property type="match status" value="1"/>
</dbReference>
<keyword evidence="4" id="KW-0680">Restriction system</keyword>
<dbReference type="RefSeq" id="WP_003757798.1">
    <property type="nucleotide sequence ID" value="NZ_ACKO02000007.1"/>
</dbReference>
<dbReference type="PROSITE" id="PS00095">
    <property type="entry name" value="C5_MTASE_2"/>
    <property type="match status" value="1"/>
</dbReference>
<dbReference type="PROSITE" id="PS00094">
    <property type="entry name" value="C5_MTASE_1"/>
    <property type="match status" value="1"/>
</dbReference>
<dbReference type="Gene3D" id="3.40.50.150">
    <property type="entry name" value="Vaccinia Virus protein VP39"/>
    <property type="match status" value="1"/>
</dbReference>
<dbReference type="InterPro" id="IPR029063">
    <property type="entry name" value="SAM-dependent_MTases_sf"/>
</dbReference>
<evidence type="ECO:0000256" key="8">
    <source>
        <dbReference type="RuleBase" id="RU000417"/>
    </source>
</evidence>
<protein>
    <recommendedName>
        <fullName evidence="8">Cytosine-specific methyltransferase</fullName>
        <ecNumber evidence="8">2.1.1.37</ecNumber>
    </recommendedName>
</protein>
<evidence type="ECO:0000256" key="1">
    <source>
        <dbReference type="ARBA" id="ARBA00022603"/>
    </source>
</evidence>
<dbReference type="Proteomes" id="UP000005365">
    <property type="component" value="Unassembled WGS sequence"/>
</dbReference>
<dbReference type="InterPro" id="IPR031303">
    <property type="entry name" value="C5_meth_CS"/>
</dbReference>
<accession>C6M4M5</accession>
<evidence type="ECO:0000256" key="3">
    <source>
        <dbReference type="ARBA" id="ARBA00022691"/>
    </source>
</evidence>
<gene>
    <name evidence="9" type="primary">nlaXM</name>
    <name evidence="9" type="ORF">NEISICOT_01472</name>
</gene>
<dbReference type="SUPFAM" id="SSF53335">
    <property type="entry name" value="S-adenosyl-L-methionine-dependent methyltransferases"/>
    <property type="match status" value="1"/>
</dbReference>
<comment type="caution">
    <text evidence="9">The sequence shown here is derived from an EMBL/GenBank/DDBJ whole genome shotgun (WGS) entry which is preliminary data.</text>
</comment>
<keyword evidence="3 6" id="KW-0949">S-adenosyl-L-methionine</keyword>
<dbReference type="PROSITE" id="PS51679">
    <property type="entry name" value="SAM_MT_C5"/>
    <property type="match status" value="1"/>
</dbReference>
<evidence type="ECO:0000256" key="7">
    <source>
        <dbReference type="RuleBase" id="RU000416"/>
    </source>
</evidence>
<name>C6M4M5_NEISI</name>
<evidence type="ECO:0000313" key="9">
    <source>
        <dbReference type="EMBL" id="EET44808.1"/>
    </source>
</evidence>
<reference evidence="9" key="1">
    <citation type="submission" date="2009-07" db="EMBL/GenBank/DDBJ databases">
        <authorList>
            <person name="Weinstock G."/>
            <person name="Sodergren E."/>
            <person name="Clifton S."/>
            <person name="Fulton L."/>
            <person name="Fulton B."/>
            <person name="Courtney L."/>
            <person name="Fronick C."/>
            <person name="Harrison M."/>
            <person name="Strong C."/>
            <person name="Farmer C."/>
            <person name="Delahaunty K."/>
            <person name="Markovic C."/>
            <person name="Hall O."/>
            <person name="Minx P."/>
            <person name="Tomlinson C."/>
            <person name="Mitreva M."/>
            <person name="Nelson J."/>
            <person name="Hou S."/>
            <person name="Wollam A."/>
            <person name="Pepin K.H."/>
            <person name="Johnson M."/>
            <person name="Bhonagiri V."/>
            <person name="Nash W.E."/>
            <person name="Warren W."/>
            <person name="Chinwalla A."/>
            <person name="Mardis E.R."/>
            <person name="Wilson R.K."/>
        </authorList>
    </citation>
    <scope>NUCLEOTIDE SEQUENCE [LARGE SCALE GENOMIC DNA]</scope>
    <source>
        <strain evidence="9">ATCC 29256</strain>
    </source>
</reference>
<dbReference type="Gene3D" id="3.90.120.30">
    <property type="match status" value="1"/>
</dbReference>
<sequence length="357" mass="40431">MKQIHIKLNDELHQKLSTYCKLNHLSIQDFVESQLFSSLYKSQTPQNAPFRFIDLFAGIGGIRLPFEELGGQCVFSSEIDKFAKTTYQAFYGDVPHGDITQIAPSEIPDFDLLLAGFPCQPFSQAGLKKGFTDTRGTMFFHIEEIIRQKHPKAFLLENVKGLKGHDKGRTFQTIYDSLTALGYTVNAKVMAAKDFNLPQNRERIYIVGFRSAKDAAQFEFPHPLPKTVKVGDILESFPDAKYTISDRLWQGHLRRKAEHKQKGNGFGYGLFNAQSEYTNTISARYYKDGSEILIEQENTNPRKLTPLEAARLQGFPDEIVLKARKRGVSDVQLYKQFGNSVAVNVIRSIAQKIVPLL</sequence>
<evidence type="ECO:0000256" key="2">
    <source>
        <dbReference type="ARBA" id="ARBA00022679"/>
    </source>
</evidence>
<evidence type="ECO:0000313" key="10">
    <source>
        <dbReference type="Proteomes" id="UP000005365"/>
    </source>
</evidence>
<dbReference type="EC" id="2.1.1.37" evidence="8"/>
<dbReference type="PRINTS" id="PR00105">
    <property type="entry name" value="C5METTRFRASE"/>
</dbReference>
<dbReference type="AlphaFoldDB" id="C6M4M5"/>
<comment type="catalytic activity">
    <reaction evidence="5 8">
        <text>a 2'-deoxycytidine in DNA + S-adenosyl-L-methionine = a 5-methyl-2'-deoxycytidine in DNA + S-adenosyl-L-homocysteine + H(+)</text>
        <dbReference type="Rhea" id="RHEA:13681"/>
        <dbReference type="Rhea" id="RHEA-COMP:11369"/>
        <dbReference type="Rhea" id="RHEA-COMP:11370"/>
        <dbReference type="ChEBI" id="CHEBI:15378"/>
        <dbReference type="ChEBI" id="CHEBI:57856"/>
        <dbReference type="ChEBI" id="CHEBI:59789"/>
        <dbReference type="ChEBI" id="CHEBI:85452"/>
        <dbReference type="ChEBI" id="CHEBI:85454"/>
        <dbReference type="EC" id="2.1.1.37"/>
    </reaction>
</comment>
<dbReference type="GO" id="GO:0032259">
    <property type="term" value="P:methylation"/>
    <property type="evidence" value="ECO:0007669"/>
    <property type="project" value="UniProtKB-KW"/>
</dbReference>
<comment type="similarity">
    <text evidence="6 7">Belongs to the class I-like SAM-binding methyltransferase superfamily. C5-methyltransferase family.</text>
</comment>
<dbReference type="GO" id="GO:0009307">
    <property type="term" value="P:DNA restriction-modification system"/>
    <property type="evidence" value="ECO:0007669"/>
    <property type="project" value="UniProtKB-KW"/>
</dbReference>
<dbReference type="InterPro" id="IPR018117">
    <property type="entry name" value="C5_DNA_meth_AS"/>
</dbReference>
<dbReference type="PANTHER" id="PTHR46098">
    <property type="entry name" value="TRNA (CYTOSINE(38)-C(5))-METHYLTRANSFERASE"/>
    <property type="match status" value="1"/>
</dbReference>
<dbReference type="PANTHER" id="PTHR46098:SF1">
    <property type="entry name" value="TRNA (CYTOSINE(38)-C(5))-METHYLTRANSFERASE"/>
    <property type="match status" value="1"/>
</dbReference>
<feature type="active site" evidence="6">
    <location>
        <position position="119"/>
    </location>
</feature>
<keyword evidence="2 6" id="KW-0808">Transferase</keyword>